<dbReference type="Proteomes" id="UP000766629">
    <property type="component" value="Unassembled WGS sequence"/>
</dbReference>
<dbReference type="EMBL" id="JAHVJA010000018">
    <property type="protein sequence ID" value="MBY6142073.1"/>
    <property type="molecule type" value="Genomic_DNA"/>
</dbReference>
<dbReference type="Gene3D" id="2.170.150.20">
    <property type="entry name" value="Peptide methionine sulfoxide reductase"/>
    <property type="match status" value="1"/>
</dbReference>
<name>A0ABS7NLJ5_9RHOB</name>
<dbReference type="PANTHER" id="PTHR10173">
    <property type="entry name" value="METHIONINE SULFOXIDE REDUCTASE"/>
    <property type="match status" value="1"/>
</dbReference>
<dbReference type="Pfam" id="PF01641">
    <property type="entry name" value="SelR"/>
    <property type="match status" value="1"/>
</dbReference>
<feature type="chain" id="PRO_5046072566" description="peptide-methionine (R)-S-oxide reductase" evidence="4">
    <location>
        <begin position="22"/>
        <end position="155"/>
    </location>
</feature>
<feature type="domain" description="MsrB" evidence="5">
    <location>
        <begin position="32"/>
        <end position="154"/>
    </location>
</feature>
<protein>
    <recommendedName>
        <fullName evidence="1">peptide-methionine (R)-S-oxide reductase</fullName>
        <ecNumber evidence="1">1.8.4.12</ecNumber>
    </recommendedName>
</protein>
<keyword evidence="4" id="KW-0732">Signal</keyword>
<dbReference type="NCBIfam" id="TIGR00357">
    <property type="entry name" value="peptide-methionine (R)-S-oxide reductase MsrB"/>
    <property type="match status" value="1"/>
</dbReference>
<evidence type="ECO:0000256" key="1">
    <source>
        <dbReference type="ARBA" id="ARBA00012499"/>
    </source>
</evidence>
<organism evidence="6 7">
    <name type="scientific">Leisingera daeponensis</name>
    <dbReference type="NCBI Taxonomy" id="405746"/>
    <lineage>
        <taxon>Bacteria</taxon>
        <taxon>Pseudomonadati</taxon>
        <taxon>Pseudomonadota</taxon>
        <taxon>Alphaproteobacteria</taxon>
        <taxon>Rhodobacterales</taxon>
        <taxon>Roseobacteraceae</taxon>
        <taxon>Leisingera</taxon>
    </lineage>
</organism>
<comment type="caution">
    <text evidence="6">The sequence shown here is derived from an EMBL/GenBank/DDBJ whole genome shotgun (WGS) entry which is preliminary data.</text>
</comment>
<dbReference type="InterPro" id="IPR002579">
    <property type="entry name" value="Met_Sox_Rdtase_MsrB_dom"/>
</dbReference>
<evidence type="ECO:0000313" key="7">
    <source>
        <dbReference type="Proteomes" id="UP000766629"/>
    </source>
</evidence>
<dbReference type="GO" id="GO:0033743">
    <property type="term" value="F:peptide-methionine (R)-S-oxide reductase activity"/>
    <property type="evidence" value="ECO:0007669"/>
    <property type="project" value="UniProtKB-EC"/>
</dbReference>
<dbReference type="PROSITE" id="PS51790">
    <property type="entry name" value="MSRB"/>
    <property type="match status" value="1"/>
</dbReference>
<accession>A0ABS7NLJ5</accession>
<sequence length="155" mass="17651">MNRRTLLMMTGAALLARPLQAATCGFEICRSESEWWERLNEREYLVLRQEETERPYTSPLNDEYRAGTYRCRGCDLPVYDADAKYDSGTGWPSFFESLPNAVGTKEDRKFIFLVRTEVHCRRCGGHLGHIFDDGPEPTGKRHCLNGLSLAFVPAA</sequence>
<evidence type="ECO:0000256" key="3">
    <source>
        <dbReference type="ARBA" id="ARBA00048488"/>
    </source>
</evidence>
<evidence type="ECO:0000313" key="6">
    <source>
        <dbReference type="EMBL" id="MBY6142073.1"/>
    </source>
</evidence>
<dbReference type="InterPro" id="IPR028427">
    <property type="entry name" value="Met_Sox_Rdtase_MsrB"/>
</dbReference>
<feature type="signal peptide" evidence="4">
    <location>
        <begin position="1"/>
        <end position="21"/>
    </location>
</feature>
<dbReference type="SUPFAM" id="SSF51316">
    <property type="entry name" value="Mss4-like"/>
    <property type="match status" value="1"/>
</dbReference>
<proteinExistence type="predicted"/>
<gene>
    <name evidence="6" type="primary">msrB</name>
    <name evidence="6" type="ORF">KUV26_21780</name>
</gene>
<evidence type="ECO:0000256" key="2">
    <source>
        <dbReference type="ARBA" id="ARBA00023002"/>
    </source>
</evidence>
<dbReference type="PANTHER" id="PTHR10173:SF57">
    <property type="entry name" value="PEPTIDE-METHIONINE (R)-S-OXIDE REDUCTASE"/>
    <property type="match status" value="1"/>
</dbReference>
<reference evidence="6 7" key="1">
    <citation type="submission" date="2021-06" db="EMBL/GenBank/DDBJ databases">
        <title>50 bacteria genomes isolated from Dapeng, Shenzhen, China.</title>
        <authorList>
            <person name="Zheng W."/>
            <person name="Yu S."/>
            <person name="Huang Y."/>
        </authorList>
    </citation>
    <scope>NUCLEOTIDE SEQUENCE [LARGE SCALE GENOMIC DNA]</scope>
    <source>
        <strain evidence="6 7">DP1N14-2</strain>
    </source>
</reference>
<dbReference type="InterPro" id="IPR011057">
    <property type="entry name" value="Mss4-like_sf"/>
</dbReference>
<keyword evidence="2 6" id="KW-0560">Oxidoreductase</keyword>
<evidence type="ECO:0000256" key="4">
    <source>
        <dbReference type="SAM" id="SignalP"/>
    </source>
</evidence>
<dbReference type="EC" id="1.8.4.12" evidence="1"/>
<dbReference type="RefSeq" id="WP_222509994.1">
    <property type="nucleotide sequence ID" value="NZ_JAHVJA010000018.1"/>
</dbReference>
<evidence type="ECO:0000259" key="5">
    <source>
        <dbReference type="PROSITE" id="PS51790"/>
    </source>
</evidence>
<keyword evidence="7" id="KW-1185">Reference proteome</keyword>
<comment type="catalytic activity">
    <reaction evidence="3">
        <text>L-methionyl-[protein] + [thioredoxin]-disulfide + H2O = L-methionyl-(R)-S-oxide-[protein] + [thioredoxin]-dithiol</text>
        <dbReference type="Rhea" id="RHEA:24164"/>
        <dbReference type="Rhea" id="RHEA-COMP:10698"/>
        <dbReference type="Rhea" id="RHEA-COMP:10700"/>
        <dbReference type="Rhea" id="RHEA-COMP:12313"/>
        <dbReference type="Rhea" id="RHEA-COMP:12314"/>
        <dbReference type="ChEBI" id="CHEBI:15377"/>
        <dbReference type="ChEBI" id="CHEBI:16044"/>
        <dbReference type="ChEBI" id="CHEBI:29950"/>
        <dbReference type="ChEBI" id="CHEBI:45764"/>
        <dbReference type="ChEBI" id="CHEBI:50058"/>
        <dbReference type="EC" id="1.8.4.12"/>
    </reaction>
</comment>